<feature type="region of interest" description="Disordered" evidence="1">
    <location>
        <begin position="144"/>
        <end position="176"/>
    </location>
</feature>
<evidence type="ECO:0008006" key="4">
    <source>
        <dbReference type="Google" id="ProtNLM"/>
    </source>
</evidence>
<feature type="compositionally biased region" description="Basic and acidic residues" evidence="1">
    <location>
        <begin position="147"/>
        <end position="163"/>
    </location>
</feature>
<dbReference type="EMBL" id="CP071839">
    <property type="protein sequence ID" value="QTD99805.1"/>
    <property type="molecule type" value="Genomic_DNA"/>
</dbReference>
<dbReference type="Proteomes" id="UP000663908">
    <property type="component" value="Chromosome"/>
</dbReference>
<feature type="region of interest" description="Disordered" evidence="1">
    <location>
        <begin position="87"/>
        <end position="108"/>
    </location>
</feature>
<evidence type="ECO:0000313" key="2">
    <source>
        <dbReference type="EMBL" id="QTD99805.1"/>
    </source>
</evidence>
<name>A0ABX7TST6_STRCY</name>
<sequence length="279" mass="28149">MGKRGRHAAPSATAGRIRRAAAVVLTTGALVSGGHSAFAAGGAVAGGAETIDQDGQQNLACGNSARLVNVNVGGTVHREQVCVDDGRTRRHSASADGARAVGGTTLGPQTNIAQSGRQNLYCGNSADLVTVNALGTMSSDTTCVATDHGDSRRRDGGHPEHTGGARARGGTTFGPQVNAAQSGRQNLYCGNSSGTLTVNAAGTIRDTTTCAATDHSSSRHGVTHYGRASADAGEVVGFETDTAQNGRQNQTCGTPGTGVEIPLGRADHKVYCTAEKAAP</sequence>
<gene>
    <name evidence="2" type="ORF">S1361_20885</name>
</gene>
<organism evidence="2 3">
    <name type="scientific">Streptomyces cyanogenus</name>
    <dbReference type="NCBI Taxonomy" id="80860"/>
    <lineage>
        <taxon>Bacteria</taxon>
        <taxon>Bacillati</taxon>
        <taxon>Actinomycetota</taxon>
        <taxon>Actinomycetes</taxon>
        <taxon>Kitasatosporales</taxon>
        <taxon>Streptomycetaceae</taxon>
        <taxon>Streptomyces</taxon>
    </lineage>
</organism>
<proteinExistence type="predicted"/>
<protein>
    <recommendedName>
        <fullName evidence="4">Secreted protein</fullName>
    </recommendedName>
</protein>
<reference evidence="2 3" key="1">
    <citation type="submission" date="2021-03" db="EMBL/GenBank/DDBJ databases">
        <title>Complete genome sequence of Streptomyces cyanogenus S136, producer of anticancer angucycline landomycin A.</title>
        <authorList>
            <person name="Hrab P."/>
            <person name="Ruckert C."/>
            <person name="Busche T."/>
            <person name="Ostash I."/>
            <person name="Kalinowski J."/>
            <person name="Fedorenko V."/>
            <person name="Yushchuk O."/>
            <person name="Ostash B."/>
        </authorList>
    </citation>
    <scope>NUCLEOTIDE SEQUENCE [LARGE SCALE GENOMIC DNA]</scope>
    <source>
        <strain evidence="2 3">S136</strain>
    </source>
</reference>
<dbReference type="RefSeq" id="WP_208033341.1">
    <property type="nucleotide sequence ID" value="NZ_CP071839.1"/>
</dbReference>
<accession>A0ABX7TST6</accession>
<keyword evidence="3" id="KW-1185">Reference proteome</keyword>
<evidence type="ECO:0000256" key="1">
    <source>
        <dbReference type="SAM" id="MobiDB-lite"/>
    </source>
</evidence>
<evidence type="ECO:0000313" key="3">
    <source>
        <dbReference type="Proteomes" id="UP000663908"/>
    </source>
</evidence>